<evidence type="ECO:0000313" key="4">
    <source>
        <dbReference type="Proteomes" id="UP000190037"/>
    </source>
</evidence>
<gene>
    <name evidence="3" type="ORF">B4N89_29330</name>
</gene>
<dbReference type="PANTHER" id="PTHR43072">
    <property type="entry name" value="N-ACETYLTRANSFERASE"/>
    <property type="match status" value="1"/>
</dbReference>
<dbReference type="PANTHER" id="PTHR43072:SF36">
    <property type="entry name" value="RIBOSOMAL-PROTEIN-ALANINE ACETYLTRANSFERASE"/>
    <property type="match status" value="1"/>
</dbReference>
<sequence>MTAPTIRSARADDYDAIVAVVDDWWGRPMTAALPRLFLDHFHTTSLLAEDVDGLGGFLIGLLSPARVDEAYIHFVGIRPDLRRSGLAAALYERFLALARAAGRVRVRAITGPGNTGSIRFHTAMGFTVHGPVTDLDGPGRDRMRFERSLDVGPGA</sequence>
<comment type="caution">
    <text evidence="3">The sequence shown here is derived from an EMBL/GenBank/DDBJ whole genome shotgun (WGS) entry which is preliminary data.</text>
</comment>
<dbReference type="AlphaFoldDB" id="A0A1T3P5Z0"/>
<dbReference type="InterPro" id="IPR000182">
    <property type="entry name" value="GNAT_dom"/>
</dbReference>
<keyword evidence="3" id="KW-0808">Transferase</keyword>
<dbReference type="CDD" id="cd04301">
    <property type="entry name" value="NAT_SF"/>
    <property type="match status" value="1"/>
</dbReference>
<dbReference type="RefSeq" id="WP_078978780.1">
    <property type="nucleotide sequence ID" value="NZ_MWQN01000001.1"/>
</dbReference>
<protein>
    <submittedName>
        <fullName evidence="3">GNAT family N-acetyltransferase</fullName>
    </submittedName>
</protein>
<dbReference type="OrthoDB" id="8593648at2"/>
<accession>A0A1T3P5Z0</accession>
<dbReference type="Proteomes" id="UP000190037">
    <property type="component" value="Unassembled WGS sequence"/>
</dbReference>
<evidence type="ECO:0000259" key="2">
    <source>
        <dbReference type="PROSITE" id="PS51186"/>
    </source>
</evidence>
<dbReference type="Gene3D" id="3.40.630.30">
    <property type="match status" value="1"/>
</dbReference>
<dbReference type="Pfam" id="PF00583">
    <property type="entry name" value="Acetyltransf_1"/>
    <property type="match status" value="1"/>
</dbReference>
<organism evidence="3 4">
    <name type="scientific">Embleya scabrispora</name>
    <dbReference type="NCBI Taxonomy" id="159449"/>
    <lineage>
        <taxon>Bacteria</taxon>
        <taxon>Bacillati</taxon>
        <taxon>Actinomycetota</taxon>
        <taxon>Actinomycetes</taxon>
        <taxon>Kitasatosporales</taxon>
        <taxon>Streptomycetaceae</taxon>
        <taxon>Embleya</taxon>
    </lineage>
</organism>
<evidence type="ECO:0000256" key="1">
    <source>
        <dbReference type="SAM" id="MobiDB-lite"/>
    </source>
</evidence>
<proteinExistence type="predicted"/>
<dbReference type="PROSITE" id="PS51186">
    <property type="entry name" value="GNAT"/>
    <property type="match status" value="1"/>
</dbReference>
<dbReference type="EMBL" id="MWQN01000001">
    <property type="protein sequence ID" value="OPC84484.1"/>
    <property type="molecule type" value="Genomic_DNA"/>
</dbReference>
<feature type="domain" description="N-acetyltransferase" evidence="2">
    <location>
        <begin position="4"/>
        <end position="148"/>
    </location>
</feature>
<dbReference type="InterPro" id="IPR016181">
    <property type="entry name" value="Acyl_CoA_acyltransferase"/>
</dbReference>
<feature type="compositionally biased region" description="Basic and acidic residues" evidence="1">
    <location>
        <begin position="137"/>
        <end position="149"/>
    </location>
</feature>
<dbReference type="PIRSF" id="PIRSF037663">
    <property type="entry name" value="Acetyltransf_GNAT_prd"/>
    <property type="match status" value="1"/>
</dbReference>
<reference evidence="3 4" key="1">
    <citation type="submission" date="2017-03" db="EMBL/GenBank/DDBJ databases">
        <title>Draft genome sequence of Streptomyces scabrisporus NF3, endophyte isolated from Amphipterygium adstringens.</title>
        <authorList>
            <person name="Vazquez M."/>
            <person name="Ceapa C.D."/>
            <person name="Rodriguez Luna D."/>
            <person name="Sanchez Esquivel S."/>
        </authorList>
    </citation>
    <scope>NUCLEOTIDE SEQUENCE [LARGE SCALE GENOMIC DNA]</scope>
    <source>
        <strain evidence="3 4">NF3</strain>
    </source>
</reference>
<dbReference type="STRING" id="159449.B4N89_29330"/>
<keyword evidence="4" id="KW-1185">Reference proteome</keyword>
<name>A0A1T3P5Z0_9ACTN</name>
<dbReference type="GO" id="GO:0016747">
    <property type="term" value="F:acyltransferase activity, transferring groups other than amino-acyl groups"/>
    <property type="evidence" value="ECO:0007669"/>
    <property type="project" value="InterPro"/>
</dbReference>
<dbReference type="SUPFAM" id="SSF55729">
    <property type="entry name" value="Acyl-CoA N-acyltransferases (Nat)"/>
    <property type="match status" value="1"/>
</dbReference>
<dbReference type="InterPro" id="IPR017255">
    <property type="entry name" value="AcTrfase_GNAT_prd"/>
</dbReference>
<evidence type="ECO:0000313" key="3">
    <source>
        <dbReference type="EMBL" id="OPC84484.1"/>
    </source>
</evidence>
<feature type="region of interest" description="Disordered" evidence="1">
    <location>
        <begin position="134"/>
        <end position="155"/>
    </location>
</feature>